<gene>
    <name evidence="1" type="ORF">LV92_01101</name>
</gene>
<accession>A0A327RCY2</accession>
<evidence type="ECO:0000313" key="2">
    <source>
        <dbReference type="Proteomes" id="UP000249696"/>
    </source>
</evidence>
<sequence length="61" mass="6993">MWLPRDINMALLFHGFPAPTLNEKIGVYGIAFMPEFKKTITLCFLFSALIIIISPKTKQHE</sequence>
<keyword evidence="2" id="KW-1185">Reference proteome</keyword>
<reference evidence="1 2" key="1">
    <citation type="submission" date="2018-06" db="EMBL/GenBank/DDBJ databases">
        <title>Genomic Encyclopedia of Archaeal and Bacterial Type Strains, Phase II (KMG-II): from individual species to whole genera.</title>
        <authorList>
            <person name="Goeker M."/>
        </authorList>
    </citation>
    <scope>NUCLEOTIDE SEQUENCE [LARGE SCALE GENOMIC DNA]</scope>
    <source>
        <strain evidence="1 2">DSM 23522</strain>
    </source>
</reference>
<dbReference type="AlphaFoldDB" id="A0A327RCY2"/>
<proteinExistence type="predicted"/>
<dbReference type="Proteomes" id="UP000249696">
    <property type="component" value="Unassembled WGS sequence"/>
</dbReference>
<comment type="caution">
    <text evidence="1">The sequence shown here is derived from an EMBL/GenBank/DDBJ whole genome shotgun (WGS) entry which is preliminary data.</text>
</comment>
<name>A0A327RCY2_9FLAO</name>
<evidence type="ECO:0000313" key="1">
    <source>
        <dbReference type="EMBL" id="RAJ13985.1"/>
    </source>
</evidence>
<protein>
    <submittedName>
        <fullName evidence="1">Uncharacterized protein</fullName>
    </submittedName>
</protein>
<organism evidence="1 2">
    <name type="scientific">Arenibacter echinorum</name>
    <dbReference type="NCBI Taxonomy" id="440515"/>
    <lineage>
        <taxon>Bacteria</taxon>
        <taxon>Pseudomonadati</taxon>
        <taxon>Bacteroidota</taxon>
        <taxon>Flavobacteriia</taxon>
        <taxon>Flavobacteriales</taxon>
        <taxon>Flavobacteriaceae</taxon>
        <taxon>Arenibacter</taxon>
    </lineage>
</organism>
<dbReference type="EMBL" id="QLLN01000002">
    <property type="protein sequence ID" value="RAJ13985.1"/>
    <property type="molecule type" value="Genomic_DNA"/>
</dbReference>